<reference evidence="1 2" key="1">
    <citation type="submission" date="2016-03" db="EMBL/GenBank/DDBJ databases">
        <title>Choanephora cucurbitarum.</title>
        <authorList>
            <person name="Min B."/>
            <person name="Park H."/>
            <person name="Park J.-H."/>
            <person name="Shin H.-D."/>
            <person name="Choi I.-G."/>
        </authorList>
    </citation>
    <scope>NUCLEOTIDE SEQUENCE [LARGE SCALE GENOMIC DNA]</scope>
    <source>
        <strain evidence="1 2">KUS-F28377</strain>
    </source>
</reference>
<dbReference type="EMBL" id="LUGH01000390">
    <property type="protein sequence ID" value="OBZ85499.1"/>
    <property type="molecule type" value="Genomic_DNA"/>
</dbReference>
<name>A0A1C7N9Z8_9FUNG</name>
<dbReference type="Proteomes" id="UP000093000">
    <property type="component" value="Unassembled WGS sequence"/>
</dbReference>
<comment type="caution">
    <text evidence="1">The sequence shown here is derived from an EMBL/GenBank/DDBJ whole genome shotgun (WGS) entry which is preliminary data.</text>
</comment>
<gene>
    <name evidence="1" type="ORF">A0J61_06454</name>
</gene>
<sequence>MDDYEIPSLSGCLTLRFMHLDLCNLVCTDSQWWALQDKQCGLLNHAWEFYRKTSTRHFAK</sequence>
<keyword evidence="2" id="KW-1185">Reference proteome</keyword>
<evidence type="ECO:0000313" key="1">
    <source>
        <dbReference type="EMBL" id="OBZ85499.1"/>
    </source>
</evidence>
<evidence type="ECO:0000313" key="2">
    <source>
        <dbReference type="Proteomes" id="UP000093000"/>
    </source>
</evidence>
<accession>A0A1C7N9Z8</accession>
<dbReference type="AlphaFoldDB" id="A0A1C7N9Z8"/>
<organism evidence="1 2">
    <name type="scientific">Choanephora cucurbitarum</name>
    <dbReference type="NCBI Taxonomy" id="101091"/>
    <lineage>
        <taxon>Eukaryota</taxon>
        <taxon>Fungi</taxon>
        <taxon>Fungi incertae sedis</taxon>
        <taxon>Mucoromycota</taxon>
        <taxon>Mucoromycotina</taxon>
        <taxon>Mucoromycetes</taxon>
        <taxon>Mucorales</taxon>
        <taxon>Mucorineae</taxon>
        <taxon>Choanephoraceae</taxon>
        <taxon>Choanephoroideae</taxon>
        <taxon>Choanephora</taxon>
    </lineage>
</organism>
<dbReference type="InParanoid" id="A0A1C7N9Z8"/>
<proteinExistence type="predicted"/>
<protein>
    <submittedName>
        <fullName evidence="1">Uncharacterized protein</fullName>
    </submittedName>
</protein>